<keyword evidence="3" id="KW-1185">Reference proteome</keyword>
<dbReference type="HOGENOM" id="CLU_189991_0_0_11"/>
<dbReference type="AlphaFoldDB" id="H8G608"/>
<sequence length="80" mass="8562">MVLTVLFLVVLAAVLAGLGALVRYEGPAPDVEPAFARRVAEGLRVLWTVGEVNAQRTRRLLDELHPSSTPAGHKASGMRS</sequence>
<evidence type="ECO:0000256" key="1">
    <source>
        <dbReference type="SAM" id="MobiDB-lite"/>
    </source>
</evidence>
<dbReference type="RefSeq" id="WP_005445213.1">
    <property type="nucleotide sequence ID" value="NZ_CM001466.1"/>
</dbReference>
<organism evidence="2 3">
    <name type="scientific">Saccharomonospora azurea NA-128</name>
    <dbReference type="NCBI Taxonomy" id="882081"/>
    <lineage>
        <taxon>Bacteria</taxon>
        <taxon>Bacillati</taxon>
        <taxon>Actinomycetota</taxon>
        <taxon>Actinomycetes</taxon>
        <taxon>Pseudonocardiales</taxon>
        <taxon>Pseudonocardiaceae</taxon>
        <taxon>Saccharomonospora</taxon>
    </lineage>
</organism>
<feature type="region of interest" description="Disordered" evidence="1">
    <location>
        <begin position="60"/>
        <end position="80"/>
    </location>
</feature>
<proteinExistence type="predicted"/>
<reference evidence="2 3" key="1">
    <citation type="journal article" date="2012" name="Stand. Genomic Sci.">
        <title>Genome sequence of the soil bacterium Saccharomonospora azurea type strain (NA-128(T)).</title>
        <authorList>
            <person name="Klenk H.P."/>
            <person name="Held B."/>
            <person name="Lucas S."/>
            <person name="Lapidus A."/>
            <person name="Copeland A."/>
            <person name="Hammon N."/>
            <person name="Pitluck S."/>
            <person name="Goodwin L.A."/>
            <person name="Han C."/>
            <person name="Tapia R."/>
            <person name="Brambilla E.M."/>
            <person name="Potter G."/>
            <person name="Land M."/>
            <person name="Ivanova N."/>
            <person name="Rohde M."/>
            <person name="Goker M."/>
            <person name="Detter J.C."/>
            <person name="Kyrpides N.C."/>
            <person name="Woyke T."/>
        </authorList>
    </citation>
    <scope>NUCLEOTIDE SEQUENCE [LARGE SCALE GENOMIC DNA]</scope>
    <source>
        <strain evidence="2 3">NA-128</strain>
    </source>
</reference>
<name>H8G608_9PSEU</name>
<dbReference type="OrthoDB" id="3557318at2"/>
<evidence type="ECO:0000313" key="3">
    <source>
        <dbReference type="Proteomes" id="UP000004705"/>
    </source>
</evidence>
<evidence type="ECO:0000313" key="2">
    <source>
        <dbReference type="EMBL" id="EHY91285.1"/>
    </source>
</evidence>
<protein>
    <submittedName>
        <fullName evidence="2">Uncharacterized protein</fullName>
    </submittedName>
</protein>
<gene>
    <name evidence="2" type="ORF">SacazDRAFT_04447</name>
</gene>
<dbReference type="Proteomes" id="UP000004705">
    <property type="component" value="Chromosome"/>
</dbReference>
<accession>H8G608</accession>
<dbReference type="EMBL" id="CM001466">
    <property type="protein sequence ID" value="EHY91285.1"/>
    <property type="molecule type" value="Genomic_DNA"/>
</dbReference>